<reference evidence="2 3" key="1">
    <citation type="submission" date="2023-09" db="EMBL/GenBank/DDBJ databases">
        <authorList>
            <person name="Rey-Velasco X."/>
        </authorList>
    </citation>
    <scope>NUCLEOTIDE SEQUENCE [LARGE SCALE GENOMIC DNA]</scope>
    <source>
        <strain evidence="2 3">F158</strain>
    </source>
</reference>
<dbReference type="Proteomes" id="UP001265259">
    <property type="component" value="Unassembled WGS sequence"/>
</dbReference>
<evidence type="ECO:0000313" key="3">
    <source>
        <dbReference type="Proteomes" id="UP001265259"/>
    </source>
</evidence>
<evidence type="ECO:0000313" key="2">
    <source>
        <dbReference type="EMBL" id="MDT0683107.1"/>
    </source>
</evidence>
<organism evidence="2 3">
    <name type="scientific">Tropicimonas omnivorans</name>
    <dbReference type="NCBI Taxonomy" id="3075590"/>
    <lineage>
        <taxon>Bacteria</taxon>
        <taxon>Pseudomonadati</taxon>
        <taxon>Pseudomonadota</taxon>
        <taxon>Alphaproteobacteria</taxon>
        <taxon>Rhodobacterales</taxon>
        <taxon>Roseobacteraceae</taxon>
        <taxon>Tropicimonas</taxon>
    </lineage>
</organism>
<gene>
    <name evidence="2" type="ORF">RM543_10450</name>
</gene>
<dbReference type="Pfam" id="PF06527">
    <property type="entry name" value="TniQ"/>
    <property type="match status" value="1"/>
</dbReference>
<proteinExistence type="predicted"/>
<evidence type="ECO:0000259" key="1">
    <source>
        <dbReference type="Pfam" id="PF06527"/>
    </source>
</evidence>
<protein>
    <submittedName>
        <fullName evidence="2">TniQ family protein</fullName>
    </submittedName>
</protein>
<feature type="domain" description="TniQ" evidence="1">
    <location>
        <begin position="7"/>
        <end position="140"/>
    </location>
</feature>
<name>A0ABU3DHB0_9RHOB</name>
<accession>A0ABU3DHB0</accession>
<comment type="caution">
    <text evidence="2">The sequence shown here is derived from an EMBL/GenBank/DDBJ whole genome shotgun (WGS) entry which is preliminary data.</text>
</comment>
<dbReference type="EMBL" id="JAVRHL010000002">
    <property type="protein sequence ID" value="MDT0683107.1"/>
    <property type="molecule type" value="Genomic_DNA"/>
</dbReference>
<dbReference type="InterPro" id="IPR009492">
    <property type="entry name" value="TniQ"/>
</dbReference>
<keyword evidence="3" id="KW-1185">Reference proteome</keyword>
<dbReference type="RefSeq" id="WP_311691267.1">
    <property type="nucleotide sequence ID" value="NZ_JAVRHL010000002.1"/>
</dbReference>
<sequence>MPVLFPHLQCHADETPLSFSARLAAFHIDKPLVPFLHDIGVQPDALALGNTDAVNRLAAIAGVDPAVLSRNAMRSTAKDDYVLRGHELSAEMLSRPDTTFCPACLLEDDADATDVAVFRRQRLAWTLRPVRTCARHGLSLVRRRVKGHDRKYFELARHVPERGDDLRHLIDGCTQRSPSRLQGYVLSRLDGVAGPAWLDSQALKQAIKTSEFVGALVAFGPSAKASELSQDQWDEAGRIGFEVTSEGEAGIQRALHEAQNAFKRTGAVPGRRKMYGMLWEWLSATKLRKAPGDIARIMREHIFETMAIGSGEVILGEALPERRLHSVQSLARESGLHPMTLRNILAAGGLIPAEPEISAYHLFDAEAGRNLAAPVPRAITVSTLDEALGCTRPVADQLLNERLLLPLADGPKDSAGRMWKSVGEDAVAKLIADLHAPARPVATVPSGMVTISKAAEKSRALCIEIIHLILGGFLENIARLQGVHGIAAVLVDPAEVRAAVAAHMPGLSANTVFGKLRIPKATGWALVDRQVAPRLPSTVIEGRGGRHRFHRFDAREVVSFMSEFTTAVRIANEHDLEREDVISRLKSRGVRPVVSQSEVGVDFYKVARLPEFSTA</sequence>